<evidence type="ECO:0000256" key="5">
    <source>
        <dbReference type="RuleBase" id="RU003657"/>
    </source>
</evidence>
<keyword evidence="7" id="KW-1185">Reference proteome</keyword>
<dbReference type="PANTHER" id="PTHR43090">
    <property type="entry name" value="1-(5-PHOSPHORIBOSYL)-5-[(5-PHOSPHORIBOSYLAMINO)METHYLIDENEAMINO] IMIDAZOLE-4-CARBOXAMIDE ISOMERASE"/>
    <property type="match status" value="1"/>
</dbReference>
<dbReference type="CDD" id="cd04723">
    <property type="entry name" value="HisA_HisF"/>
    <property type="match status" value="1"/>
</dbReference>
<dbReference type="InterPro" id="IPR044524">
    <property type="entry name" value="Isoase_HisA-like"/>
</dbReference>
<proteinExistence type="inferred from homology"/>
<dbReference type="PANTHER" id="PTHR43090:SF2">
    <property type="entry name" value="1-(5-PHOSPHORIBOSYL)-5-[(5-PHOSPHORIBOSYLAMINO)METHYLIDENEAMINO] IMIDAZOLE-4-CARBOXAMIDE ISOMERASE"/>
    <property type="match status" value="1"/>
</dbReference>
<evidence type="ECO:0000313" key="6">
    <source>
        <dbReference type="EMBL" id="MFD0987551.1"/>
    </source>
</evidence>
<dbReference type="Pfam" id="PF00977">
    <property type="entry name" value="His_biosynth"/>
    <property type="match status" value="1"/>
</dbReference>
<evidence type="ECO:0000313" key="7">
    <source>
        <dbReference type="Proteomes" id="UP001597102"/>
    </source>
</evidence>
<organism evidence="6 7">
    <name type="scientific">Methyloligella solikamskensis</name>
    <dbReference type="NCBI Taxonomy" id="1177756"/>
    <lineage>
        <taxon>Bacteria</taxon>
        <taxon>Pseudomonadati</taxon>
        <taxon>Pseudomonadota</taxon>
        <taxon>Alphaproteobacteria</taxon>
        <taxon>Hyphomicrobiales</taxon>
        <taxon>Hyphomicrobiaceae</taxon>
        <taxon>Methyloligella</taxon>
    </lineage>
</organism>
<evidence type="ECO:0000256" key="2">
    <source>
        <dbReference type="ARBA" id="ARBA00022605"/>
    </source>
</evidence>
<dbReference type="InterPro" id="IPR011060">
    <property type="entry name" value="RibuloseP-bd_barrel"/>
</dbReference>
<protein>
    <submittedName>
        <fullName evidence="6">HisA/HisF-related TIM barrel protein</fullName>
    </submittedName>
</protein>
<dbReference type="EMBL" id="JBHTJO010000001">
    <property type="protein sequence ID" value="MFD0987551.1"/>
    <property type="molecule type" value="Genomic_DNA"/>
</dbReference>
<evidence type="ECO:0000256" key="1">
    <source>
        <dbReference type="ARBA" id="ARBA00009667"/>
    </source>
</evidence>
<name>A0ABW3JBS9_9HYPH</name>
<dbReference type="Gene3D" id="3.20.20.70">
    <property type="entry name" value="Aldolase class I"/>
    <property type="match status" value="1"/>
</dbReference>
<dbReference type="SUPFAM" id="SSF51366">
    <property type="entry name" value="Ribulose-phoshate binding barrel"/>
    <property type="match status" value="1"/>
</dbReference>
<accession>A0ABW3JBS9</accession>
<sequence length="228" mass="23559">MKEFGVIPVLDLLDGQVVHGKAGARETYKPIESPLGSADDPVALAKVLVARAAASALYIADLDAIQGRGDHASLCREIRKALPETEIWVDAGFAEAEPVRLCLKAGLTPVIGSESLSQLSQWASMCAAVGEGLVLSLDFDNEGFRGPELMLADPKLWPKRIIVMTLGAVGSGAGPDLARLKEIEEQAQPATALYAAGGIRGIEDLNAAADAGASGALVATALHSGALP</sequence>
<gene>
    <name evidence="6" type="ORF">ACFQ2F_10645</name>
</gene>
<comment type="caution">
    <text evidence="6">The sequence shown here is derived from an EMBL/GenBank/DDBJ whole genome shotgun (WGS) entry which is preliminary data.</text>
</comment>
<comment type="similarity">
    <text evidence="1 5">Belongs to the HisA/HisF family.</text>
</comment>
<reference evidence="7" key="1">
    <citation type="journal article" date="2019" name="Int. J. Syst. Evol. Microbiol.">
        <title>The Global Catalogue of Microorganisms (GCM) 10K type strain sequencing project: providing services to taxonomists for standard genome sequencing and annotation.</title>
        <authorList>
            <consortium name="The Broad Institute Genomics Platform"/>
            <consortium name="The Broad Institute Genome Sequencing Center for Infectious Disease"/>
            <person name="Wu L."/>
            <person name="Ma J."/>
        </authorList>
    </citation>
    <scope>NUCLEOTIDE SEQUENCE [LARGE SCALE GENOMIC DNA]</scope>
    <source>
        <strain evidence="7">CCUG 61697</strain>
    </source>
</reference>
<dbReference type="InterPro" id="IPR013785">
    <property type="entry name" value="Aldolase_TIM"/>
</dbReference>
<evidence type="ECO:0000256" key="3">
    <source>
        <dbReference type="ARBA" id="ARBA00023102"/>
    </source>
</evidence>
<comment type="pathway">
    <text evidence="4">Amino-acid biosynthesis.</text>
</comment>
<dbReference type="InterPro" id="IPR006062">
    <property type="entry name" value="His_biosynth"/>
</dbReference>
<dbReference type="RefSeq" id="WP_379089650.1">
    <property type="nucleotide sequence ID" value="NZ_JBHTJO010000001.1"/>
</dbReference>
<evidence type="ECO:0000256" key="4">
    <source>
        <dbReference type="ARBA" id="ARBA00029440"/>
    </source>
</evidence>
<keyword evidence="2 5" id="KW-0028">Amino-acid biosynthesis</keyword>
<dbReference type="Proteomes" id="UP001597102">
    <property type="component" value="Unassembled WGS sequence"/>
</dbReference>
<keyword evidence="3 5" id="KW-0368">Histidine biosynthesis</keyword>